<reference evidence="1 2" key="1">
    <citation type="submission" date="2019-11" db="EMBL/GenBank/DDBJ databases">
        <title>Pseudmonas karstica sp. nov. and Pseudomonas spelaei sp. nov. from caves.</title>
        <authorList>
            <person name="Zeman M."/>
        </authorList>
    </citation>
    <scope>NUCLEOTIDE SEQUENCE [LARGE SCALE GENOMIC DNA]</scope>
    <source>
        <strain evidence="1 2">CCM 7891</strain>
    </source>
</reference>
<comment type="caution">
    <text evidence="1">The sequence shown here is derived from an EMBL/GenBank/DDBJ whole genome shotgun (WGS) entry which is preliminary data.</text>
</comment>
<name>A0A7X2RP31_9PSED</name>
<dbReference type="AlphaFoldDB" id="A0A7X2RP31"/>
<gene>
    <name evidence="1" type="ORF">GIR22_02205</name>
</gene>
<evidence type="ECO:0000313" key="2">
    <source>
        <dbReference type="Proteomes" id="UP000431485"/>
    </source>
</evidence>
<protein>
    <recommendedName>
        <fullName evidence="3">HAD family hydrolase</fullName>
    </recommendedName>
</protein>
<dbReference type="Proteomes" id="UP000431485">
    <property type="component" value="Unassembled WGS sequence"/>
</dbReference>
<organism evidence="1 2">
    <name type="scientific">Pseudomonas karstica</name>
    <dbReference type="NCBI Taxonomy" id="1055468"/>
    <lineage>
        <taxon>Bacteria</taxon>
        <taxon>Pseudomonadati</taxon>
        <taxon>Pseudomonadota</taxon>
        <taxon>Gammaproteobacteria</taxon>
        <taxon>Pseudomonadales</taxon>
        <taxon>Pseudomonadaceae</taxon>
        <taxon>Pseudomonas</taxon>
    </lineage>
</organism>
<dbReference type="SUPFAM" id="SSF56784">
    <property type="entry name" value="HAD-like"/>
    <property type="match status" value="1"/>
</dbReference>
<sequence>MKRYSMLDKCRISSSRAWQAIQRSIPTHLFRRQRIRISFDIDDTLACQLHHCAVEQSRLPACVHRWLGEPLRTGTRSLTRELRRQGCSIWVYTSSGRTPSYIRRWLLLYGIRVDGVVNSVRHNHALTVHGLANSPSKFPPAFDIDLHVDDSEGVQSEGYDHGFRVVVVRPDDELWAQRVLDAVAEVQAQLAWQQPLRHKKPAPERTEAFSS</sequence>
<evidence type="ECO:0000313" key="1">
    <source>
        <dbReference type="EMBL" id="MTD17961.1"/>
    </source>
</evidence>
<dbReference type="RefSeq" id="WP_154741713.1">
    <property type="nucleotide sequence ID" value="NZ_JBHSTG010000052.1"/>
</dbReference>
<keyword evidence="2" id="KW-1185">Reference proteome</keyword>
<evidence type="ECO:0008006" key="3">
    <source>
        <dbReference type="Google" id="ProtNLM"/>
    </source>
</evidence>
<accession>A0A7X2RP31</accession>
<dbReference type="EMBL" id="WLYI01000002">
    <property type="protein sequence ID" value="MTD17961.1"/>
    <property type="molecule type" value="Genomic_DNA"/>
</dbReference>
<proteinExistence type="predicted"/>
<dbReference type="InterPro" id="IPR036412">
    <property type="entry name" value="HAD-like_sf"/>
</dbReference>
<dbReference type="OrthoDB" id="5431593at2"/>